<dbReference type="PANTHER" id="PTHR21310:SF15">
    <property type="entry name" value="AMINOGLYCOSIDE PHOSPHOTRANSFERASE DOMAIN-CONTAINING PROTEIN"/>
    <property type="match status" value="1"/>
</dbReference>
<dbReference type="AlphaFoldDB" id="A0A6A4HDW0"/>
<dbReference type="OrthoDB" id="2906425at2759"/>
<dbReference type="SUPFAM" id="SSF56112">
    <property type="entry name" value="Protein kinase-like (PK-like)"/>
    <property type="match status" value="1"/>
</dbReference>
<dbReference type="Proteomes" id="UP000799118">
    <property type="component" value="Unassembled WGS sequence"/>
</dbReference>
<dbReference type="InterPro" id="IPR011009">
    <property type="entry name" value="Kinase-like_dom_sf"/>
</dbReference>
<protein>
    <recommendedName>
        <fullName evidence="3">Aminoglycoside phosphotransferase domain-containing protein</fullName>
    </recommendedName>
</protein>
<proteinExistence type="predicted"/>
<organism evidence="1 2">
    <name type="scientific">Gymnopus androsaceus JB14</name>
    <dbReference type="NCBI Taxonomy" id="1447944"/>
    <lineage>
        <taxon>Eukaryota</taxon>
        <taxon>Fungi</taxon>
        <taxon>Dikarya</taxon>
        <taxon>Basidiomycota</taxon>
        <taxon>Agaricomycotina</taxon>
        <taxon>Agaricomycetes</taxon>
        <taxon>Agaricomycetidae</taxon>
        <taxon>Agaricales</taxon>
        <taxon>Marasmiineae</taxon>
        <taxon>Omphalotaceae</taxon>
        <taxon>Gymnopus</taxon>
    </lineage>
</organism>
<evidence type="ECO:0000313" key="1">
    <source>
        <dbReference type="EMBL" id="KAE9396562.1"/>
    </source>
</evidence>
<name>A0A6A4HDW0_9AGAR</name>
<gene>
    <name evidence="1" type="ORF">BT96DRAFT_1021270</name>
</gene>
<dbReference type="EMBL" id="ML769511">
    <property type="protein sequence ID" value="KAE9396562.1"/>
    <property type="molecule type" value="Genomic_DNA"/>
</dbReference>
<accession>A0A6A4HDW0</accession>
<keyword evidence="2" id="KW-1185">Reference proteome</keyword>
<dbReference type="PANTHER" id="PTHR21310">
    <property type="entry name" value="AMINOGLYCOSIDE PHOSPHOTRANSFERASE-RELATED-RELATED"/>
    <property type="match status" value="1"/>
</dbReference>
<evidence type="ECO:0000313" key="2">
    <source>
        <dbReference type="Proteomes" id="UP000799118"/>
    </source>
</evidence>
<sequence length="449" mass="51131">MASPPVSNTSSSSSGDPCIKATLDMINWDKLSSLACALAQLPEASCHWGDQLSGGYNLVRFLHLHDAQNTVIVARVPLRSEEAMSEEHDSAISKRIESEVVTMKYVETRTTIPVPHMLHYSAHTEENVRSPYILMSKVDGIPLASVWEDMDDVRRHIVLQQVIDILLELWSHRFDKKGALFNDADGSLGIHSSTLLEDPDDIGTRHCLQTTSYSHAADYWLAYANANLHDIDESLFGSDLKPYDYAMAWFMRSLVPALFDTSIDVHGCPLAPGDFHSQNIMITDPKSSHPYHPAWDEDHPLRERNIRDQATFDELLLEAERNRNPVGGSQLSHLISNSYGIYLFQQVMYYPALRSVFYPLLWAHVFGNEPEENFSDDYYFALENGILCKDWQRFDRETEVWLEACHVLGEEVGSTTPSLTRKEFKDLVVKYLDRFNEEGSVRRWLACSQ</sequence>
<reference evidence="1" key="1">
    <citation type="journal article" date="2019" name="Environ. Microbiol.">
        <title>Fungal ecological strategies reflected in gene transcription - a case study of two litter decomposers.</title>
        <authorList>
            <person name="Barbi F."/>
            <person name="Kohler A."/>
            <person name="Barry K."/>
            <person name="Baskaran P."/>
            <person name="Daum C."/>
            <person name="Fauchery L."/>
            <person name="Ihrmark K."/>
            <person name="Kuo A."/>
            <person name="LaButti K."/>
            <person name="Lipzen A."/>
            <person name="Morin E."/>
            <person name="Grigoriev I.V."/>
            <person name="Henrissat B."/>
            <person name="Lindahl B."/>
            <person name="Martin F."/>
        </authorList>
    </citation>
    <scope>NUCLEOTIDE SEQUENCE</scope>
    <source>
        <strain evidence="1">JB14</strain>
    </source>
</reference>
<evidence type="ECO:0008006" key="3">
    <source>
        <dbReference type="Google" id="ProtNLM"/>
    </source>
</evidence>
<dbReference type="InterPro" id="IPR051678">
    <property type="entry name" value="AGP_Transferase"/>
</dbReference>